<dbReference type="GO" id="GO:0004531">
    <property type="term" value="F:deoxyribonuclease II activity"/>
    <property type="evidence" value="ECO:0007669"/>
    <property type="project" value="InterPro"/>
</dbReference>
<gene>
    <name evidence="3" type="ORF">CVIRNUC_008460</name>
</gene>
<protein>
    <submittedName>
        <fullName evidence="3">Uncharacterized protein</fullName>
    </submittedName>
</protein>
<evidence type="ECO:0000313" key="3">
    <source>
        <dbReference type="EMBL" id="CAK0785254.1"/>
    </source>
</evidence>
<sequence>MAIACASESAGICCGDYAGQLVEGQSFLCMSLAPETVNIVAEQLLVPSLFIYDLHLPVSSVEMYPAVRRLITTESLEPVVPRSLRFMTVGGEQLTAFHKPTTPFQPIALYEDIMEPALGVGLAVQSWLNGWNPQASSCPPQSQYNSLNIRHVYIREALRGWPSTCDHAKWALGIPDPSIPSAYGTSAVCLSDMNRMLGQLVRGGGAVCFTGRPALWQSFRSIIDAVEECSLRLQA</sequence>
<evidence type="ECO:0000313" key="4">
    <source>
        <dbReference type="Proteomes" id="UP001314263"/>
    </source>
</evidence>
<keyword evidence="2" id="KW-0378">Hydrolase</keyword>
<name>A0AAV1IGX7_9CHLO</name>
<dbReference type="Proteomes" id="UP001314263">
    <property type="component" value="Unassembled WGS sequence"/>
</dbReference>
<dbReference type="EMBL" id="CAUYUE010000012">
    <property type="protein sequence ID" value="CAK0785254.1"/>
    <property type="molecule type" value="Genomic_DNA"/>
</dbReference>
<proteinExistence type="inferred from homology"/>
<dbReference type="Pfam" id="PF03265">
    <property type="entry name" value="DNase_II"/>
    <property type="match status" value="1"/>
</dbReference>
<accession>A0AAV1IGX7</accession>
<comment type="similarity">
    <text evidence="1">Belongs to the DNase II family.</text>
</comment>
<dbReference type="PANTHER" id="PTHR10858:SF23">
    <property type="entry name" value="DEOXYRIBONUCLEASE II"/>
    <property type="match status" value="1"/>
</dbReference>
<evidence type="ECO:0000256" key="2">
    <source>
        <dbReference type="ARBA" id="ARBA00022801"/>
    </source>
</evidence>
<reference evidence="3 4" key="1">
    <citation type="submission" date="2023-10" db="EMBL/GenBank/DDBJ databases">
        <authorList>
            <person name="Maclean D."/>
            <person name="Macfadyen A."/>
        </authorList>
    </citation>
    <scope>NUCLEOTIDE SEQUENCE [LARGE SCALE GENOMIC DNA]</scope>
</reference>
<organism evidence="3 4">
    <name type="scientific">Coccomyxa viridis</name>
    <dbReference type="NCBI Taxonomy" id="1274662"/>
    <lineage>
        <taxon>Eukaryota</taxon>
        <taxon>Viridiplantae</taxon>
        <taxon>Chlorophyta</taxon>
        <taxon>core chlorophytes</taxon>
        <taxon>Trebouxiophyceae</taxon>
        <taxon>Trebouxiophyceae incertae sedis</taxon>
        <taxon>Coccomyxaceae</taxon>
        <taxon>Coccomyxa</taxon>
    </lineage>
</organism>
<dbReference type="PANTHER" id="PTHR10858">
    <property type="entry name" value="DEOXYRIBONUCLEASE II"/>
    <property type="match status" value="1"/>
</dbReference>
<comment type="caution">
    <text evidence="3">The sequence shown here is derived from an EMBL/GenBank/DDBJ whole genome shotgun (WGS) entry which is preliminary data.</text>
</comment>
<dbReference type="AlphaFoldDB" id="A0AAV1IGX7"/>
<keyword evidence="4" id="KW-1185">Reference proteome</keyword>
<dbReference type="InterPro" id="IPR004947">
    <property type="entry name" value="DNase_II"/>
</dbReference>
<evidence type="ECO:0000256" key="1">
    <source>
        <dbReference type="ARBA" id="ARBA00007527"/>
    </source>
</evidence>